<accession>A0A517T6K7</accession>
<dbReference type="EC" id="1.1.1.-" evidence="2"/>
<dbReference type="EMBL" id="CP036316">
    <property type="protein sequence ID" value="QDT64000.1"/>
    <property type="molecule type" value="Genomic_DNA"/>
</dbReference>
<feature type="domain" description="NADP-dependent oxidoreductase" evidence="1">
    <location>
        <begin position="16"/>
        <end position="224"/>
    </location>
</feature>
<dbReference type="InterPro" id="IPR036812">
    <property type="entry name" value="NAD(P)_OxRdtase_dom_sf"/>
</dbReference>
<dbReference type="PANTHER" id="PTHR43312:SF1">
    <property type="entry name" value="NADP-DEPENDENT OXIDOREDUCTASE DOMAIN-CONTAINING PROTEIN"/>
    <property type="match status" value="1"/>
</dbReference>
<keyword evidence="2" id="KW-0560">Oxidoreductase</keyword>
<sequence length="264" mass="29178">MLQRPLGHTGLSVSPLGFGAFKIGRNQKVKYPQQYDLPDDKQTERLLNEVLDLGINLIDTAPAYGISEERVGKFLHHRRDEFVLSTKVGETFTIDPETGEGVSRYEFSADSITSSVERSLKRLRTDVLDLVLIHSDGRDMEIQQETDAVTTLQSLKDAGKIRAIGLSGKTVEGHRAALEWSDVLMVEYHADDTSQEMVMREALDRGVGIFVKKGLAAGRLEPKSAIEFVLKQSAVSSLIVGGLNPDHLRANVGYAHNSQRRHAA</sequence>
<reference evidence="2 3" key="1">
    <citation type="submission" date="2019-02" db="EMBL/GenBank/DDBJ databases">
        <title>Deep-cultivation of Planctomycetes and their phenomic and genomic characterization uncovers novel biology.</title>
        <authorList>
            <person name="Wiegand S."/>
            <person name="Jogler M."/>
            <person name="Boedeker C."/>
            <person name="Pinto D."/>
            <person name="Vollmers J."/>
            <person name="Rivas-Marin E."/>
            <person name="Kohn T."/>
            <person name="Peeters S.H."/>
            <person name="Heuer A."/>
            <person name="Rast P."/>
            <person name="Oberbeckmann S."/>
            <person name="Bunk B."/>
            <person name="Jeske O."/>
            <person name="Meyerdierks A."/>
            <person name="Storesund J.E."/>
            <person name="Kallscheuer N."/>
            <person name="Luecker S."/>
            <person name="Lage O.M."/>
            <person name="Pohl T."/>
            <person name="Merkel B.J."/>
            <person name="Hornburger P."/>
            <person name="Mueller R.-W."/>
            <person name="Bruemmer F."/>
            <person name="Labrenz M."/>
            <person name="Spormann A.M."/>
            <person name="Op den Camp H."/>
            <person name="Overmann J."/>
            <person name="Amann R."/>
            <person name="Jetten M.S.M."/>
            <person name="Mascher T."/>
            <person name="Medema M.H."/>
            <person name="Devos D.P."/>
            <person name="Kaster A.-K."/>
            <person name="Ovreas L."/>
            <person name="Rohde M."/>
            <person name="Galperin M.Y."/>
            <person name="Jogler C."/>
        </authorList>
    </citation>
    <scope>NUCLEOTIDE SEQUENCE [LARGE SCALE GENOMIC DNA]</scope>
    <source>
        <strain evidence="2 3">V22</strain>
    </source>
</reference>
<evidence type="ECO:0000313" key="3">
    <source>
        <dbReference type="Proteomes" id="UP000319976"/>
    </source>
</evidence>
<dbReference type="KEGG" id="chya:V22_12300"/>
<dbReference type="AlphaFoldDB" id="A0A517T6K7"/>
<evidence type="ECO:0000259" key="1">
    <source>
        <dbReference type="Pfam" id="PF00248"/>
    </source>
</evidence>
<dbReference type="GO" id="GO:0016491">
    <property type="term" value="F:oxidoreductase activity"/>
    <property type="evidence" value="ECO:0007669"/>
    <property type="project" value="UniProtKB-KW"/>
</dbReference>
<evidence type="ECO:0000313" key="2">
    <source>
        <dbReference type="EMBL" id="QDT64000.1"/>
    </source>
</evidence>
<dbReference type="Pfam" id="PF00248">
    <property type="entry name" value="Aldo_ket_red"/>
    <property type="match status" value="1"/>
</dbReference>
<keyword evidence="3" id="KW-1185">Reference proteome</keyword>
<proteinExistence type="predicted"/>
<organism evidence="2 3">
    <name type="scientific">Calycomorphotria hydatis</name>
    <dbReference type="NCBI Taxonomy" id="2528027"/>
    <lineage>
        <taxon>Bacteria</taxon>
        <taxon>Pseudomonadati</taxon>
        <taxon>Planctomycetota</taxon>
        <taxon>Planctomycetia</taxon>
        <taxon>Planctomycetales</taxon>
        <taxon>Planctomycetaceae</taxon>
        <taxon>Calycomorphotria</taxon>
    </lineage>
</organism>
<dbReference type="CDD" id="cd19095">
    <property type="entry name" value="AKR_PA4992-like"/>
    <property type="match status" value="1"/>
</dbReference>
<dbReference type="InterPro" id="IPR023210">
    <property type="entry name" value="NADP_OxRdtase_dom"/>
</dbReference>
<dbReference type="InterPro" id="IPR053135">
    <property type="entry name" value="AKR2_Oxidoreductase"/>
</dbReference>
<dbReference type="SUPFAM" id="SSF51430">
    <property type="entry name" value="NAD(P)-linked oxidoreductase"/>
    <property type="match status" value="1"/>
</dbReference>
<dbReference type="RefSeq" id="WP_197439965.1">
    <property type="nucleotide sequence ID" value="NZ_CP036316.1"/>
</dbReference>
<dbReference type="Proteomes" id="UP000319976">
    <property type="component" value="Chromosome"/>
</dbReference>
<dbReference type="PANTHER" id="PTHR43312">
    <property type="entry name" value="D-THREO-ALDOSE 1-DEHYDROGENASE"/>
    <property type="match status" value="1"/>
</dbReference>
<name>A0A517T6K7_9PLAN</name>
<protein>
    <submittedName>
        <fullName evidence="2">General stress protein 69</fullName>
        <ecNumber evidence="2">1.1.1.-</ecNumber>
    </submittedName>
</protein>
<dbReference type="Gene3D" id="3.20.20.100">
    <property type="entry name" value="NADP-dependent oxidoreductase domain"/>
    <property type="match status" value="1"/>
</dbReference>
<gene>
    <name evidence="2" type="primary">yhdN_1</name>
    <name evidence="2" type="ORF">V22_12300</name>
</gene>